<evidence type="ECO:0000313" key="1">
    <source>
        <dbReference type="EMBL" id="MDT0472965.1"/>
    </source>
</evidence>
<dbReference type="Proteomes" id="UP001180489">
    <property type="component" value="Unassembled WGS sequence"/>
</dbReference>
<proteinExistence type="predicted"/>
<dbReference type="Gene3D" id="1.10.260.40">
    <property type="entry name" value="lambda repressor-like DNA-binding domains"/>
    <property type="match status" value="1"/>
</dbReference>
<dbReference type="RefSeq" id="WP_311635039.1">
    <property type="nucleotide sequence ID" value="NZ_JAVRFF010000012.1"/>
</dbReference>
<keyword evidence="2" id="KW-1185">Reference proteome</keyword>
<protein>
    <recommendedName>
        <fullName evidence="3">XRE family transcriptional regulator</fullName>
    </recommendedName>
</protein>
<accession>A0ABU2UIH8</accession>
<comment type="caution">
    <text evidence="1">The sequence shown here is derived from an EMBL/GenBank/DDBJ whole genome shotgun (WGS) entry which is preliminary data.</text>
</comment>
<reference evidence="1" key="1">
    <citation type="submission" date="2024-05" db="EMBL/GenBank/DDBJ databases">
        <title>30 novel species of actinomycetes from the DSMZ collection.</title>
        <authorList>
            <person name="Nouioui I."/>
        </authorList>
    </citation>
    <scope>NUCLEOTIDE SEQUENCE</scope>
    <source>
        <strain evidence="1">DSM 41014</strain>
    </source>
</reference>
<evidence type="ECO:0008006" key="3">
    <source>
        <dbReference type="Google" id="ProtNLM"/>
    </source>
</evidence>
<sequence length="136" mass="14834">MTTRDAETLAQLVSDQAGRGRKFTFEQLADRSVDPESGYKPSPNLVWSIASGKSVKLNPPLVRALAAGLGLPPARVADAAHRQFLGWYATDPASDTRDSSDDAIYRVATKEGVTPEQMPAVEAFFEQLRREREGGE</sequence>
<dbReference type="EMBL" id="JAVRFF010000012">
    <property type="protein sequence ID" value="MDT0472965.1"/>
    <property type="molecule type" value="Genomic_DNA"/>
</dbReference>
<evidence type="ECO:0000313" key="2">
    <source>
        <dbReference type="Proteomes" id="UP001180489"/>
    </source>
</evidence>
<name>A0ABU2UIH8_9ACTN</name>
<gene>
    <name evidence="1" type="ORF">RM863_12610</name>
</gene>
<organism evidence="1 2">
    <name type="scientific">Streptomyces hintoniae</name>
    <dbReference type="NCBI Taxonomy" id="3075521"/>
    <lineage>
        <taxon>Bacteria</taxon>
        <taxon>Bacillati</taxon>
        <taxon>Actinomycetota</taxon>
        <taxon>Actinomycetes</taxon>
        <taxon>Kitasatosporales</taxon>
        <taxon>Streptomycetaceae</taxon>
        <taxon>Streptomyces</taxon>
    </lineage>
</organism>
<dbReference type="InterPro" id="IPR010982">
    <property type="entry name" value="Lambda_DNA-bd_dom_sf"/>
</dbReference>